<feature type="compositionally biased region" description="Basic and acidic residues" evidence="1">
    <location>
        <begin position="1"/>
        <end position="15"/>
    </location>
</feature>
<evidence type="ECO:0000313" key="2">
    <source>
        <dbReference type="Proteomes" id="UP000504617"/>
    </source>
</evidence>
<dbReference type="GeneID" id="106548153"/>
<evidence type="ECO:0000256" key="1">
    <source>
        <dbReference type="SAM" id="MobiDB-lite"/>
    </source>
</evidence>
<gene>
    <name evidence="3" type="primary">LOC106548153</name>
</gene>
<sequence>MLPQPKEADAEKAPSEEVSPMPQAEEPQEAERREPSAPLTSQVSEVEIPSVGKILVRSDADGYNEEVMLSPAMQGVILAIAKARQTFDRDGSEAGLVKVLLCT</sequence>
<dbReference type="AlphaFoldDB" id="A0A6I9Y6R9"/>
<proteinExistence type="predicted"/>
<dbReference type="OrthoDB" id="2420415at2759"/>
<dbReference type="RefSeq" id="XP_013920948.1">
    <property type="nucleotide sequence ID" value="XM_014065473.1"/>
</dbReference>
<name>A0A6I9Y6R9_9SAUR</name>
<protein>
    <submittedName>
        <fullName evidence="3">Ubiquitin carboxyl-terminal hydrolase 28-like</fullName>
    </submittedName>
</protein>
<dbReference type="Proteomes" id="UP000504617">
    <property type="component" value="Unplaced"/>
</dbReference>
<keyword evidence="2" id="KW-1185">Reference proteome</keyword>
<accession>A0A6I9Y6R9</accession>
<dbReference type="KEGG" id="tsr:106548153"/>
<reference evidence="3" key="1">
    <citation type="submission" date="2025-08" db="UniProtKB">
        <authorList>
            <consortium name="RefSeq"/>
        </authorList>
    </citation>
    <scope>IDENTIFICATION</scope>
    <source>
        <tissue evidence="3">Skeletal muscle</tissue>
    </source>
</reference>
<feature type="region of interest" description="Disordered" evidence="1">
    <location>
        <begin position="1"/>
        <end position="44"/>
    </location>
</feature>
<organism evidence="2 3">
    <name type="scientific">Thamnophis sirtalis</name>
    <dbReference type="NCBI Taxonomy" id="35019"/>
    <lineage>
        <taxon>Eukaryota</taxon>
        <taxon>Metazoa</taxon>
        <taxon>Chordata</taxon>
        <taxon>Craniata</taxon>
        <taxon>Vertebrata</taxon>
        <taxon>Euteleostomi</taxon>
        <taxon>Lepidosauria</taxon>
        <taxon>Squamata</taxon>
        <taxon>Bifurcata</taxon>
        <taxon>Unidentata</taxon>
        <taxon>Episquamata</taxon>
        <taxon>Toxicofera</taxon>
        <taxon>Serpentes</taxon>
        <taxon>Colubroidea</taxon>
        <taxon>Colubridae</taxon>
        <taxon>Natricinae</taxon>
        <taxon>Thamnophis</taxon>
    </lineage>
</organism>
<evidence type="ECO:0000313" key="3">
    <source>
        <dbReference type="RefSeq" id="XP_013920948.1"/>
    </source>
</evidence>